<keyword evidence="3" id="KW-1185">Reference proteome</keyword>
<dbReference type="EMBL" id="JANKHO010001087">
    <property type="protein sequence ID" value="KAJ3503835.1"/>
    <property type="molecule type" value="Genomic_DNA"/>
</dbReference>
<sequence>MARTASDSPSISKTPPPPVPSSSSNFRAVSASPSPSPSASAKQRGISPGPAKKTPRGAGAAKTRAKIQEKKKGEEGKNRMSLAEYPAPLGDEENMADAIPSWTQSVPGEGNWDDVVLPVVARKKGLNGYYENADGSPQPKKVEKAVEPAPGTFGFDHTKYREPRNNDEFILMDEFGRPTEQQSMAPEDDADAGVDKLPSGPAPLRRSIQDDGVPIRIPPSPSPLPFSQYAPTSVQTRVNGLPADDQEQEWQRRQQMREEKEAGCCKCLVM</sequence>
<evidence type="ECO:0000313" key="3">
    <source>
        <dbReference type="Proteomes" id="UP001148786"/>
    </source>
</evidence>
<evidence type="ECO:0000313" key="2">
    <source>
        <dbReference type="EMBL" id="KAJ3503835.1"/>
    </source>
</evidence>
<dbReference type="OrthoDB" id="3363891at2759"/>
<feature type="compositionally biased region" description="Basic and acidic residues" evidence="1">
    <location>
        <begin position="66"/>
        <end position="78"/>
    </location>
</feature>
<dbReference type="Proteomes" id="UP001148786">
    <property type="component" value="Unassembled WGS sequence"/>
</dbReference>
<feature type="region of interest" description="Disordered" evidence="1">
    <location>
        <begin position="1"/>
        <end position="94"/>
    </location>
</feature>
<feature type="compositionally biased region" description="Low complexity" evidence="1">
    <location>
        <begin position="1"/>
        <end position="13"/>
    </location>
</feature>
<reference evidence="2" key="1">
    <citation type="submission" date="2022-07" db="EMBL/GenBank/DDBJ databases">
        <title>Genome Sequence of Agrocybe chaxingu.</title>
        <authorList>
            <person name="Buettner E."/>
        </authorList>
    </citation>
    <scope>NUCLEOTIDE SEQUENCE</scope>
    <source>
        <strain evidence="2">MP-N11</strain>
    </source>
</reference>
<protein>
    <submittedName>
        <fullName evidence="2">Uncharacterized protein</fullName>
    </submittedName>
</protein>
<gene>
    <name evidence="2" type="ORF">NLJ89_g8252</name>
</gene>
<feature type="compositionally biased region" description="Low complexity" evidence="1">
    <location>
        <begin position="21"/>
        <end position="41"/>
    </location>
</feature>
<name>A0A9W8JVQ8_9AGAR</name>
<accession>A0A9W8JVQ8</accession>
<comment type="caution">
    <text evidence="2">The sequence shown here is derived from an EMBL/GenBank/DDBJ whole genome shotgun (WGS) entry which is preliminary data.</text>
</comment>
<proteinExistence type="predicted"/>
<organism evidence="2 3">
    <name type="scientific">Agrocybe chaxingu</name>
    <dbReference type="NCBI Taxonomy" id="84603"/>
    <lineage>
        <taxon>Eukaryota</taxon>
        <taxon>Fungi</taxon>
        <taxon>Dikarya</taxon>
        <taxon>Basidiomycota</taxon>
        <taxon>Agaricomycotina</taxon>
        <taxon>Agaricomycetes</taxon>
        <taxon>Agaricomycetidae</taxon>
        <taxon>Agaricales</taxon>
        <taxon>Agaricineae</taxon>
        <taxon>Strophariaceae</taxon>
        <taxon>Agrocybe</taxon>
    </lineage>
</organism>
<feature type="region of interest" description="Disordered" evidence="1">
    <location>
        <begin position="178"/>
        <end position="229"/>
    </location>
</feature>
<dbReference type="AlphaFoldDB" id="A0A9W8JVQ8"/>
<evidence type="ECO:0000256" key="1">
    <source>
        <dbReference type="SAM" id="MobiDB-lite"/>
    </source>
</evidence>